<dbReference type="HOGENOM" id="CLU_1467062_0_0_6"/>
<organism evidence="4 5">
    <name type="scientific">Pseudoxanthomonas suwonensis (strain 11-1)</name>
    <dbReference type="NCBI Taxonomy" id="743721"/>
    <lineage>
        <taxon>Bacteria</taxon>
        <taxon>Pseudomonadati</taxon>
        <taxon>Pseudomonadota</taxon>
        <taxon>Gammaproteobacteria</taxon>
        <taxon>Lysobacterales</taxon>
        <taxon>Lysobacteraceae</taxon>
        <taxon>Pseudoxanthomonas</taxon>
    </lineage>
</organism>
<feature type="chain" id="PRO_5003212277" description="Outer membrane protein beta-barrel domain-containing protein" evidence="2">
    <location>
        <begin position="23"/>
        <end position="184"/>
    </location>
</feature>
<evidence type="ECO:0000313" key="4">
    <source>
        <dbReference type="EMBL" id="ADV28002.1"/>
    </source>
</evidence>
<dbReference type="SUPFAM" id="SSF56925">
    <property type="entry name" value="OMPA-like"/>
    <property type="match status" value="1"/>
</dbReference>
<dbReference type="EMBL" id="CP002446">
    <property type="protein sequence ID" value="ADV28002.1"/>
    <property type="molecule type" value="Genomic_DNA"/>
</dbReference>
<dbReference type="KEGG" id="psu:Psesu_2167"/>
<dbReference type="Proteomes" id="UP000008632">
    <property type="component" value="Chromosome"/>
</dbReference>
<dbReference type="Pfam" id="PF13505">
    <property type="entry name" value="OMP_b-brl"/>
    <property type="match status" value="1"/>
</dbReference>
<keyword evidence="5" id="KW-1185">Reference proteome</keyword>
<evidence type="ECO:0000259" key="3">
    <source>
        <dbReference type="Pfam" id="PF13505"/>
    </source>
</evidence>
<dbReference type="RefSeq" id="WP_013535829.1">
    <property type="nucleotide sequence ID" value="NC_014924.1"/>
</dbReference>
<dbReference type="AlphaFoldDB" id="E6WV03"/>
<reference evidence="4 5" key="1">
    <citation type="submission" date="2011-01" db="EMBL/GenBank/DDBJ databases">
        <title>Complete sequence of Pseudoxanthomonas suwonensis 11-1.</title>
        <authorList>
            <consortium name="US DOE Joint Genome Institute"/>
            <person name="Lucas S."/>
            <person name="Copeland A."/>
            <person name="Lapidus A."/>
            <person name="Cheng J.-F."/>
            <person name="Goodwin L."/>
            <person name="Pitluck S."/>
            <person name="Teshima H."/>
            <person name="Detter J.C."/>
            <person name="Han C."/>
            <person name="Tapia R."/>
            <person name="Land M."/>
            <person name="Hauser L."/>
            <person name="Kyrpides N."/>
            <person name="Ivanova N."/>
            <person name="Ovchinnikova G."/>
            <person name="Siebers A.K."/>
            <person name="Allgaier M."/>
            <person name="Thelen M.P."/>
            <person name="Hugenholtz P."/>
            <person name="Gladden J."/>
            <person name="Woyke T."/>
        </authorList>
    </citation>
    <scope>NUCLEOTIDE SEQUENCE [LARGE SCALE GENOMIC DNA]</scope>
    <source>
        <strain evidence="5">11-1</strain>
    </source>
</reference>
<dbReference type="Gene3D" id="2.40.160.20">
    <property type="match status" value="1"/>
</dbReference>
<dbReference type="InterPro" id="IPR027385">
    <property type="entry name" value="Beta-barrel_OMP"/>
</dbReference>
<dbReference type="InterPro" id="IPR011250">
    <property type="entry name" value="OMP/PagP_B-barrel"/>
</dbReference>
<keyword evidence="1 2" id="KW-0732">Signal</keyword>
<evidence type="ECO:0000313" key="5">
    <source>
        <dbReference type="Proteomes" id="UP000008632"/>
    </source>
</evidence>
<name>E6WV03_PSEUU</name>
<sequence>MKNTLALAAALALAALSTDAIAGQPFVRAEAGSSDIEVNYGRGFRDTESDTAVTVGGGYWFTPNIGVEGHVGTLYTEYLGRGYDLDLVTAGAGLVAKKNFGPDNTGFFIGARAGLARMTVQLREDDFDIEEDESSTKPYYGVNLGYDFSRRWGLSLNFDRRTAEMDGFDIDVDTVTFAGEFRFN</sequence>
<feature type="domain" description="Outer membrane protein beta-barrel" evidence="3">
    <location>
        <begin position="8"/>
        <end position="181"/>
    </location>
</feature>
<evidence type="ECO:0000256" key="2">
    <source>
        <dbReference type="SAM" id="SignalP"/>
    </source>
</evidence>
<accession>E6WV03</accession>
<feature type="signal peptide" evidence="2">
    <location>
        <begin position="1"/>
        <end position="22"/>
    </location>
</feature>
<protein>
    <recommendedName>
        <fullName evidence="3">Outer membrane protein beta-barrel domain-containing protein</fullName>
    </recommendedName>
</protein>
<evidence type="ECO:0000256" key="1">
    <source>
        <dbReference type="ARBA" id="ARBA00022729"/>
    </source>
</evidence>
<gene>
    <name evidence="4" type="ordered locus">Psesu_2167</name>
</gene>
<proteinExistence type="predicted"/>
<dbReference type="OrthoDB" id="5735897at2"/>